<gene>
    <name evidence="1" type="ORF">SAMN05443428_11924</name>
</gene>
<accession>A0A1T4Y268</accession>
<dbReference type="Proteomes" id="UP000190105">
    <property type="component" value="Unassembled WGS sequence"/>
</dbReference>
<sequence length="306" mass="35983">MELLGIPIYMNRNLILDLYSTLISGYIESKEDLFLKTKDNFAKFQIDNKVSKGKDNKKTDPNDKNNVTGNSYSDVLDYYGNVENRNGRRVQTRLKKSFTTFTIYNSLRKIMYSKNMIKGNDESEFDDIMPMDFIEFNAVMPPISLESEIFSVISLIEAYDTKLLNKLLPYDDTKYTITNFDFIYKQLKILYDILNKNNTNYIVVNNNRFKVVLNVNLNFFMDKNYFVYDNVNCNFKVMCQVTRKIGRDERINLLDKTCIPDYYMEILNLTRSYLDILKKYDILIPQGFSCFVEYPALKATAIAMYI</sequence>
<evidence type="ECO:0000313" key="2">
    <source>
        <dbReference type="Proteomes" id="UP000190105"/>
    </source>
</evidence>
<reference evidence="2" key="1">
    <citation type="submission" date="2017-02" db="EMBL/GenBank/DDBJ databases">
        <authorList>
            <person name="Varghese N."/>
            <person name="Submissions S."/>
        </authorList>
    </citation>
    <scope>NUCLEOTIDE SEQUENCE [LARGE SCALE GENOMIC DNA]</scope>
    <source>
        <strain evidence="2">USBA 833</strain>
    </source>
</reference>
<evidence type="ECO:0000313" key="1">
    <source>
        <dbReference type="EMBL" id="SKA95723.1"/>
    </source>
</evidence>
<dbReference type="AlphaFoldDB" id="A0A1T4Y268"/>
<protein>
    <submittedName>
        <fullName evidence="1">Uncharacterized protein</fullName>
    </submittedName>
</protein>
<dbReference type="InterPro" id="IPR045633">
    <property type="entry name" value="DUF6414"/>
</dbReference>
<organism evidence="1 2">
    <name type="scientific">Caloramator quimbayensis</name>
    <dbReference type="NCBI Taxonomy" id="1147123"/>
    <lineage>
        <taxon>Bacteria</taxon>
        <taxon>Bacillati</taxon>
        <taxon>Bacillota</taxon>
        <taxon>Clostridia</taxon>
        <taxon>Eubacteriales</taxon>
        <taxon>Clostridiaceae</taxon>
        <taxon>Caloramator</taxon>
    </lineage>
</organism>
<keyword evidence="2" id="KW-1185">Reference proteome</keyword>
<proteinExistence type="predicted"/>
<dbReference type="STRING" id="1147123.SAMN05443428_11924"/>
<dbReference type="Pfam" id="PF19952">
    <property type="entry name" value="DUF6414"/>
    <property type="match status" value="1"/>
</dbReference>
<name>A0A1T4Y268_9CLOT</name>
<dbReference type="EMBL" id="FUYH01000019">
    <property type="protein sequence ID" value="SKA95723.1"/>
    <property type="molecule type" value="Genomic_DNA"/>
</dbReference>